<dbReference type="AlphaFoldDB" id="A0A844AN63"/>
<dbReference type="SUPFAM" id="SSF51182">
    <property type="entry name" value="RmlC-like cupins"/>
    <property type="match status" value="1"/>
</dbReference>
<evidence type="ECO:0000256" key="1">
    <source>
        <dbReference type="SAM" id="SignalP"/>
    </source>
</evidence>
<protein>
    <submittedName>
        <fullName evidence="3">Cupin domain-containing protein</fullName>
    </submittedName>
</protein>
<sequence>MKTILKTAALLATLATAAVAHEPPSEHKGVSVFGKAALELGTQIPAMEGYKVQIRSVVVETGGIVKFHTHDTRPGAFYVAKGDGVREFQGADDKVGRIIKAGEAVLEDHDTDHWLKNEGGEALFFVFDIVPSK</sequence>
<dbReference type="InterPro" id="IPR011051">
    <property type="entry name" value="RmlC_Cupin_sf"/>
</dbReference>
<accession>A0A844AN63</accession>
<feature type="domain" description="Cupin type-2" evidence="2">
    <location>
        <begin position="57"/>
        <end position="125"/>
    </location>
</feature>
<dbReference type="Proteomes" id="UP000436694">
    <property type="component" value="Unassembled WGS sequence"/>
</dbReference>
<reference evidence="3 4" key="1">
    <citation type="submission" date="2019-10" db="EMBL/GenBank/DDBJ databases">
        <title>Epibacterium sp. nov., isolated from seawater.</title>
        <authorList>
            <person name="Zhang X."/>
            <person name="Li N."/>
        </authorList>
    </citation>
    <scope>NUCLEOTIDE SEQUENCE [LARGE SCALE GENOMIC DNA]</scope>
    <source>
        <strain evidence="3 4">SM1969</strain>
    </source>
</reference>
<evidence type="ECO:0000259" key="2">
    <source>
        <dbReference type="Pfam" id="PF07883"/>
    </source>
</evidence>
<proteinExistence type="predicted"/>
<dbReference type="EMBL" id="WIXK01000009">
    <property type="protein sequence ID" value="MQY43915.1"/>
    <property type="molecule type" value="Genomic_DNA"/>
</dbReference>
<evidence type="ECO:0000313" key="4">
    <source>
        <dbReference type="Proteomes" id="UP000436694"/>
    </source>
</evidence>
<dbReference type="Gene3D" id="2.60.120.10">
    <property type="entry name" value="Jelly Rolls"/>
    <property type="match status" value="1"/>
</dbReference>
<dbReference type="RefSeq" id="WP_153548813.1">
    <property type="nucleotide sequence ID" value="NZ_WIXK01000009.1"/>
</dbReference>
<evidence type="ECO:0000313" key="3">
    <source>
        <dbReference type="EMBL" id="MQY43915.1"/>
    </source>
</evidence>
<name>A0A844AN63_9RHOB</name>
<gene>
    <name evidence="3" type="ORF">GG681_14810</name>
</gene>
<organism evidence="3 4">
    <name type="scientific">Tritonibacter aquimaris</name>
    <dbReference type="NCBI Taxonomy" id="2663379"/>
    <lineage>
        <taxon>Bacteria</taxon>
        <taxon>Pseudomonadati</taxon>
        <taxon>Pseudomonadota</taxon>
        <taxon>Alphaproteobacteria</taxon>
        <taxon>Rhodobacterales</taxon>
        <taxon>Paracoccaceae</taxon>
        <taxon>Tritonibacter</taxon>
    </lineage>
</organism>
<feature type="signal peptide" evidence="1">
    <location>
        <begin position="1"/>
        <end position="20"/>
    </location>
</feature>
<dbReference type="InterPro" id="IPR014710">
    <property type="entry name" value="RmlC-like_jellyroll"/>
</dbReference>
<dbReference type="Pfam" id="PF07883">
    <property type="entry name" value="Cupin_2"/>
    <property type="match status" value="1"/>
</dbReference>
<dbReference type="InterPro" id="IPR013096">
    <property type="entry name" value="Cupin_2"/>
</dbReference>
<feature type="chain" id="PRO_5032435358" evidence="1">
    <location>
        <begin position="21"/>
        <end position="133"/>
    </location>
</feature>
<keyword evidence="1" id="KW-0732">Signal</keyword>
<keyword evidence="4" id="KW-1185">Reference proteome</keyword>
<comment type="caution">
    <text evidence="3">The sequence shown here is derived from an EMBL/GenBank/DDBJ whole genome shotgun (WGS) entry which is preliminary data.</text>
</comment>